<keyword evidence="4" id="KW-1133">Transmembrane helix</keyword>
<keyword evidence="5" id="KW-0472">Membrane</keyword>
<dbReference type="STRING" id="3880.A0A072U0R2"/>
<gene>
    <name evidence="6" type="ordered locus">MTR_7g073075</name>
</gene>
<evidence type="ECO:0000256" key="3">
    <source>
        <dbReference type="ARBA" id="ARBA00022692"/>
    </source>
</evidence>
<evidence type="ECO:0000256" key="1">
    <source>
        <dbReference type="ARBA" id="ARBA00004651"/>
    </source>
</evidence>
<dbReference type="PANTHER" id="PTHR30509">
    <property type="entry name" value="P-HYDROXYBENZOIC ACID EFFLUX PUMP SUBUNIT-RELATED"/>
    <property type="match status" value="1"/>
</dbReference>
<dbReference type="PANTHER" id="PTHR30509:SF34">
    <property type="entry name" value="F3L24.34 PROTEIN"/>
    <property type="match status" value="1"/>
</dbReference>
<proteinExistence type="predicted"/>
<dbReference type="AlphaFoldDB" id="A0A072U0R2"/>
<dbReference type="EMBL" id="CM001223">
    <property type="protein sequence ID" value="KEH23272.1"/>
    <property type="molecule type" value="Genomic_DNA"/>
</dbReference>
<reference evidence="6 8" key="2">
    <citation type="journal article" date="2014" name="BMC Genomics">
        <title>An improved genome release (version Mt4.0) for the model legume Medicago truncatula.</title>
        <authorList>
            <person name="Tang H."/>
            <person name="Krishnakumar V."/>
            <person name="Bidwell S."/>
            <person name="Rosen B."/>
            <person name="Chan A."/>
            <person name="Zhou S."/>
            <person name="Gentzbittel L."/>
            <person name="Childs K.L."/>
            <person name="Yandell M."/>
            <person name="Gundlach H."/>
            <person name="Mayer K.F."/>
            <person name="Schwartz D.C."/>
            <person name="Town C.D."/>
        </authorList>
    </citation>
    <scope>GENOME REANNOTATION</scope>
    <source>
        <strain evidence="6">A17</strain>
        <strain evidence="7 8">cv. Jemalong A17</strain>
    </source>
</reference>
<dbReference type="EnsemblPlants" id="KEH23272">
    <property type="protein sequence ID" value="KEH23272"/>
    <property type="gene ID" value="MTR_7g073075"/>
</dbReference>
<evidence type="ECO:0000313" key="7">
    <source>
        <dbReference type="EnsemblPlants" id="KEH23272"/>
    </source>
</evidence>
<organism evidence="6 8">
    <name type="scientific">Medicago truncatula</name>
    <name type="common">Barrel medic</name>
    <name type="synonym">Medicago tribuloides</name>
    <dbReference type="NCBI Taxonomy" id="3880"/>
    <lineage>
        <taxon>Eukaryota</taxon>
        <taxon>Viridiplantae</taxon>
        <taxon>Streptophyta</taxon>
        <taxon>Embryophyta</taxon>
        <taxon>Tracheophyta</taxon>
        <taxon>Spermatophyta</taxon>
        <taxon>Magnoliopsida</taxon>
        <taxon>eudicotyledons</taxon>
        <taxon>Gunneridae</taxon>
        <taxon>Pentapetalae</taxon>
        <taxon>rosids</taxon>
        <taxon>fabids</taxon>
        <taxon>Fabales</taxon>
        <taxon>Fabaceae</taxon>
        <taxon>Papilionoideae</taxon>
        <taxon>50 kb inversion clade</taxon>
        <taxon>NPAAA clade</taxon>
        <taxon>Hologalegina</taxon>
        <taxon>IRL clade</taxon>
        <taxon>Trifolieae</taxon>
        <taxon>Medicago</taxon>
    </lineage>
</organism>
<evidence type="ECO:0000313" key="8">
    <source>
        <dbReference type="Proteomes" id="UP000002051"/>
    </source>
</evidence>
<comment type="subcellular location">
    <subcellularLocation>
        <location evidence="1">Cell membrane</location>
        <topology evidence="1">Multi-pass membrane protein</topology>
    </subcellularLocation>
</comment>
<protein>
    <recommendedName>
        <fullName evidence="9">Transmembrane protein</fullName>
    </recommendedName>
</protein>
<keyword evidence="3" id="KW-0812">Transmembrane</keyword>
<name>A0A072U0R2_MEDTR</name>
<reference evidence="7" key="3">
    <citation type="submission" date="2015-04" db="UniProtKB">
        <authorList>
            <consortium name="EnsemblPlants"/>
        </authorList>
    </citation>
    <scope>IDENTIFICATION</scope>
    <source>
        <strain evidence="7">cv. Jemalong A17</strain>
    </source>
</reference>
<accession>A0A072U0R2</accession>
<sequence length="124" mass="13475">MAAGYLSSCFQVSMFLRTSFQVMIFSLISLQVIRPDNFSNCMAALAVATGAFVVALPKSTHLLTKRIAYGQLVIVYVRTVIHGPQEGVATHSIHVACSTALGAIASVNQYCCLITYENCYKLFS</sequence>
<keyword evidence="2" id="KW-1003">Cell membrane</keyword>
<evidence type="ECO:0008006" key="9">
    <source>
        <dbReference type="Google" id="ProtNLM"/>
    </source>
</evidence>
<evidence type="ECO:0000256" key="4">
    <source>
        <dbReference type="ARBA" id="ARBA00022989"/>
    </source>
</evidence>
<evidence type="ECO:0000256" key="2">
    <source>
        <dbReference type="ARBA" id="ARBA00022475"/>
    </source>
</evidence>
<dbReference type="GO" id="GO:0005886">
    <property type="term" value="C:plasma membrane"/>
    <property type="evidence" value="ECO:0007669"/>
    <property type="project" value="UniProtKB-SubCell"/>
</dbReference>
<dbReference type="Proteomes" id="UP000002051">
    <property type="component" value="Unassembled WGS sequence"/>
</dbReference>
<evidence type="ECO:0000313" key="6">
    <source>
        <dbReference type="EMBL" id="KEH23272.1"/>
    </source>
</evidence>
<evidence type="ECO:0000256" key="5">
    <source>
        <dbReference type="ARBA" id="ARBA00023136"/>
    </source>
</evidence>
<reference evidence="6 8" key="1">
    <citation type="journal article" date="2011" name="Nature">
        <title>The Medicago genome provides insight into the evolution of rhizobial symbioses.</title>
        <authorList>
            <person name="Young N.D."/>
            <person name="Debelle F."/>
            <person name="Oldroyd G.E."/>
            <person name="Geurts R."/>
            <person name="Cannon S.B."/>
            <person name="Udvardi M.K."/>
            <person name="Benedito V.A."/>
            <person name="Mayer K.F."/>
            <person name="Gouzy J."/>
            <person name="Schoof H."/>
            <person name="Van de Peer Y."/>
            <person name="Proost S."/>
            <person name="Cook D.R."/>
            <person name="Meyers B.C."/>
            <person name="Spannagl M."/>
            <person name="Cheung F."/>
            <person name="De Mita S."/>
            <person name="Krishnakumar V."/>
            <person name="Gundlach H."/>
            <person name="Zhou S."/>
            <person name="Mudge J."/>
            <person name="Bharti A.K."/>
            <person name="Murray J.D."/>
            <person name="Naoumkina M.A."/>
            <person name="Rosen B."/>
            <person name="Silverstein K.A."/>
            <person name="Tang H."/>
            <person name="Rombauts S."/>
            <person name="Zhao P.X."/>
            <person name="Zhou P."/>
            <person name="Barbe V."/>
            <person name="Bardou P."/>
            <person name="Bechner M."/>
            <person name="Bellec A."/>
            <person name="Berger A."/>
            <person name="Berges H."/>
            <person name="Bidwell S."/>
            <person name="Bisseling T."/>
            <person name="Choisne N."/>
            <person name="Couloux A."/>
            <person name="Denny R."/>
            <person name="Deshpande S."/>
            <person name="Dai X."/>
            <person name="Doyle J.J."/>
            <person name="Dudez A.M."/>
            <person name="Farmer A.D."/>
            <person name="Fouteau S."/>
            <person name="Franken C."/>
            <person name="Gibelin C."/>
            <person name="Gish J."/>
            <person name="Goldstein S."/>
            <person name="Gonzalez A.J."/>
            <person name="Green P.J."/>
            <person name="Hallab A."/>
            <person name="Hartog M."/>
            <person name="Hua A."/>
            <person name="Humphray S.J."/>
            <person name="Jeong D.H."/>
            <person name="Jing Y."/>
            <person name="Jocker A."/>
            <person name="Kenton S.M."/>
            <person name="Kim D.J."/>
            <person name="Klee K."/>
            <person name="Lai H."/>
            <person name="Lang C."/>
            <person name="Lin S."/>
            <person name="Macmil S.L."/>
            <person name="Magdelenat G."/>
            <person name="Matthews L."/>
            <person name="McCorrison J."/>
            <person name="Monaghan E.L."/>
            <person name="Mun J.H."/>
            <person name="Najar F.Z."/>
            <person name="Nicholson C."/>
            <person name="Noirot C."/>
            <person name="O'Bleness M."/>
            <person name="Paule C.R."/>
            <person name="Poulain J."/>
            <person name="Prion F."/>
            <person name="Qin B."/>
            <person name="Qu C."/>
            <person name="Retzel E.F."/>
            <person name="Riddle C."/>
            <person name="Sallet E."/>
            <person name="Samain S."/>
            <person name="Samson N."/>
            <person name="Sanders I."/>
            <person name="Saurat O."/>
            <person name="Scarpelli C."/>
            <person name="Schiex T."/>
            <person name="Segurens B."/>
            <person name="Severin A.J."/>
            <person name="Sherrier D.J."/>
            <person name="Shi R."/>
            <person name="Sims S."/>
            <person name="Singer S.R."/>
            <person name="Sinharoy S."/>
            <person name="Sterck L."/>
            <person name="Viollet A."/>
            <person name="Wang B.B."/>
            <person name="Wang K."/>
            <person name="Wang M."/>
            <person name="Wang X."/>
            <person name="Warfsmann J."/>
            <person name="Weissenbach J."/>
            <person name="White D.D."/>
            <person name="White J.D."/>
            <person name="Wiley G.B."/>
            <person name="Wincker P."/>
            <person name="Xing Y."/>
            <person name="Yang L."/>
            <person name="Yao Z."/>
            <person name="Ying F."/>
            <person name="Zhai J."/>
            <person name="Zhou L."/>
            <person name="Zuber A."/>
            <person name="Denarie J."/>
            <person name="Dixon R.A."/>
            <person name="May G.D."/>
            <person name="Schwartz D.C."/>
            <person name="Rogers J."/>
            <person name="Quetier F."/>
            <person name="Town C.D."/>
            <person name="Roe B.A."/>
        </authorList>
    </citation>
    <scope>NUCLEOTIDE SEQUENCE [LARGE SCALE GENOMIC DNA]</scope>
    <source>
        <strain evidence="6">A17</strain>
        <strain evidence="7 8">cv. Jemalong A17</strain>
    </source>
</reference>
<keyword evidence="8" id="KW-1185">Reference proteome</keyword>
<dbReference type="HOGENOM" id="CLU_2007335_0_0_1"/>